<sequence>MFSSALLILFTLLALVGLVVLVRYVWSVTNPEEEREELERSKDRDYDAEANKPH</sequence>
<name>A0A511R6M7_9DEIN</name>
<feature type="compositionally biased region" description="Basic and acidic residues" evidence="1">
    <location>
        <begin position="37"/>
        <end position="54"/>
    </location>
</feature>
<feature type="region of interest" description="Disordered" evidence="1">
    <location>
        <begin position="33"/>
        <end position="54"/>
    </location>
</feature>
<dbReference type="Proteomes" id="UP000321197">
    <property type="component" value="Unassembled WGS sequence"/>
</dbReference>
<organism evidence="2 3">
    <name type="scientific">Meiothermus hypogaeus NBRC 106114</name>
    <dbReference type="NCBI Taxonomy" id="1227553"/>
    <lineage>
        <taxon>Bacteria</taxon>
        <taxon>Thermotogati</taxon>
        <taxon>Deinococcota</taxon>
        <taxon>Deinococci</taxon>
        <taxon>Thermales</taxon>
        <taxon>Thermaceae</taxon>
        <taxon>Meiothermus</taxon>
    </lineage>
</organism>
<dbReference type="EMBL" id="BJXL01000207">
    <property type="protein sequence ID" value="GEM85269.1"/>
    <property type="molecule type" value="Genomic_DNA"/>
</dbReference>
<accession>A0A511R6M7</accession>
<protein>
    <submittedName>
        <fullName evidence="2">Uncharacterized protein</fullName>
    </submittedName>
</protein>
<reference evidence="2 3" key="1">
    <citation type="submission" date="2019-07" db="EMBL/GenBank/DDBJ databases">
        <title>Whole genome shotgun sequence of Meiothermus hypogaeus NBRC 106114.</title>
        <authorList>
            <person name="Hosoyama A."/>
            <person name="Uohara A."/>
            <person name="Ohji S."/>
            <person name="Ichikawa N."/>
        </authorList>
    </citation>
    <scope>NUCLEOTIDE SEQUENCE [LARGE SCALE GENOMIC DNA]</scope>
    <source>
        <strain evidence="2 3">NBRC 106114</strain>
    </source>
</reference>
<evidence type="ECO:0000256" key="1">
    <source>
        <dbReference type="SAM" id="MobiDB-lite"/>
    </source>
</evidence>
<gene>
    <name evidence="2" type="ORF">MHY01S_34350</name>
</gene>
<evidence type="ECO:0000313" key="2">
    <source>
        <dbReference type="EMBL" id="GEM85269.1"/>
    </source>
</evidence>
<proteinExistence type="predicted"/>
<evidence type="ECO:0000313" key="3">
    <source>
        <dbReference type="Proteomes" id="UP000321197"/>
    </source>
</evidence>
<comment type="caution">
    <text evidence="2">The sequence shown here is derived from an EMBL/GenBank/DDBJ whole genome shotgun (WGS) entry which is preliminary data.</text>
</comment>
<dbReference type="AlphaFoldDB" id="A0A511R6M7"/>